<dbReference type="SUPFAM" id="SSF48208">
    <property type="entry name" value="Six-hairpin glycosidases"/>
    <property type="match status" value="1"/>
</dbReference>
<feature type="domain" description="Glycogen debranching enzyme bacterial and archaeal type N-terminal" evidence="2">
    <location>
        <begin position="17"/>
        <end position="229"/>
    </location>
</feature>
<name>A0A424YEX2_9FIRM</name>
<dbReference type="PANTHER" id="PTHR10569">
    <property type="entry name" value="GLYCOGEN DEBRANCHING ENZYME"/>
    <property type="match status" value="1"/>
</dbReference>
<feature type="domain" description="Glycogen debranching enzyme C-terminal" evidence="1">
    <location>
        <begin position="278"/>
        <end position="643"/>
    </location>
</feature>
<dbReference type="Proteomes" id="UP000285138">
    <property type="component" value="Unassembled WGS sequence"/>
</dbReference>
<dbReference type="GO" id="GO:0004134">
    <property type="term" value="F:4-alpha-glucanotransferase activity"/>
    <property type="evidence" value="ECO:0007669"/>
    <property type="project" value="InterPro"/>
</dbReference>
<proteinExistence type="predicted"/>
<protein>
    <submittedName>
        <fullName evidence="3">Glycogen debranching protein</fullName>
    </submittedName>
</protein>
<dbReference type="Gene3D" id="1.50.10.10">
    <property type="match status" value="1"/>
</dbReference>
<dbReference type="EMBL" id="QZAA01000131">
    <property type="protein sequence ID" value="RQD76138.1"/>
    <property type="molecule type" value="Genomic_DNA"/>
</dbReference>
<gene>
    <name evidence="3" type="ORF">D5R97_05115</name>
</gene>
<accession>A0A424YEX2</accession>
<dbReference type="InterPro" id="IPR010401">
    <property type="entry name" value="AGL/Gdb1"/>
</dbReference>
<dbReference type="InterPro" id="IPR024742">
    <property type="entry name" value="Glycogen_debranch_N"/>
</dbReference>
<dbReference type="FunFam" id="1.50.10.10:FF:000073">
    <property type="entry name" value="Glycogen debranching enzyme, hypothetical (TreX-like)"/>
    <property type="match status" value="1"/>
</dbReference>
<dbReference type="PANTHER" id="PTHR10569:SF2">
    <property type="entry name" value="GLYCOGEN DEBRANCHING ENZYME"/>
    <property type="match status" value="1"/>
</dbReference>
<evidence type="ECO:0000313" key="3">
    <source>
        <dbReference type="EMBL" id="RQD76138.1"/>
    </source>
</evidence>
<comment type="caution">
    <text evidence="3">The sequence shown here is derived from an EMBL/GenBank/DDBJ whole genome shotgun (WGS) entry which is preliminary data.</text>
</comment>
<sequence length="660" mass="76243">MSYGKLDMATWEKSAEKEWIITNGLGGYASSTIAGGNTRRYHGLLVAALRPPGERMLLLSKIDEDMEIEGRPVALAANATADGYIQKGFQNIHEFRCDPFPTFVYQVEDIIIEKKVFMVYGENTTIIRYIIESPGRPYSFRLFPLTNYRDHHWLNRSADGPFIQEIDGTHISLLTYTEMDPFYLRCSEGEFTPFTDTWYERMAYIQEMKRGEDAVEYHYMPGVWDIKGDGPKEFTVVATMEERFHDSREEYQKQVERVQGLVEKAGYQDSFVNQLVTAADSFIVERKSTGSKTVVAGYHWFMDWGRDTMIALPGLTLLTNRFEEAKEILKNFASFCQEGLIPNTFPDRGDIPHYNTVDASLWYFYAAAKYLEYTEDIDFVRSRLFVVLNEILDYYRQGTRFNIGMESDGLISAGDPDMQLTWMDAKVDGWVVTPRQGKAVEINALWYNALKIMENLCREFKDKREEEFRKLAEQVRESFSQEFWNEDQGCLYDVVSSWGKDDSLRPNQILAVSLPYSILSPDREKKVVVKVFQELFTPYGLRSLAPSHPDYKGRYQGDRWSRDAAYHQGTAWSWLLGPFITAYLKVHHFSDRSCHVAREILAPFRRYLFEHGVGTVNEIFDGDFPHEPKGCTAQAWSVAEILRCYVEDVLGQKPPPKFGD</sequence>
<evidence type="ECO:0000313" key="4">
    <source>
        <dbReference type="Proteomes" id="UP000285138"/>
    </source>
</evidence>
<dbReference type="InterPro" id="IPR006451">
    <property type="entry name" value="Glycogen_debranch_arc"/>
</dbReference>
<dbReference type="GO" id="GO:0005980">
    <property type="term" value="P:glycogen catabolic process"/>
    <property type="evidence" value="ECO:0007669"/>
    <property type="project" value="InterPro"/>
</dbReference>
<dbReference type="InterPro" id="IPR012341">
    <property type="entry name" value="6hp_glycosidase-like_sf"/>
</dbReference>
<dbReference type="AlphaFoldDB" id="A0A424YEX2"/>
<dbReference type="InterPro" id="IPR032790">
    <property type="entry name" value="GDE_C"/>
</dbReference>
<dbReference type="NCBIfam" id="TIGR01561">
    <property type="entry name" value="gde_arch"/>
    <property type="match status" value="1"/>
</dbReference>
<reference evidence="3 4" key="1">
    <citation type="submission" date="2018-08" db="EMBL/GenBank/DDBJ databases">
        <title>The metabolism and importance of syntrophic acetate oxidation coupled to methane or sulfide production in haloalkaline environments.</title>
        <authorList>
            <person name="Timmers P.H.A."/>
            <person name="Vavourakis C.D."/>
            <person name="Sorokin D.Y."/>
            <person name="Sinninghe Damste J.S."/>
            <person name="Muyzer G."/>
            <person name="Stams A.J.M."/>
            <person name="Plugge C.M."/>
        </authorList>
    </citation>
    <scope>NUCLEOTIDE SEQUENCE [LARGE SCALE GENOMIC DNA]</scope>
    <source>
        <strain evidence="3">MSAO_Bac1</strain>
    </source>
</reference>
<dbReference type="InterPro" id="IPR008928">
    <property type="entry name" value="6-hairpin_glycosidase_sf"/>
</dbReference>
<evidence type="ECO:0000259" key="2">
    <source>
        <dbReference type="Pfam" id="PF12439"/>
    </source>
</evidence>
<dbReference type="Pfam" id="PF12439">
    <property type="entry name" value="GDE_N"/>
    <property type="match status" value="1"/>
</dbReference>
<evidence type="ECO:0000259" key="1">
    <source>
        <dbReference type="Pfam" id="PF06202"/>
    </source>
</evidence>
<dbReference type="GO" id="GO:0004135">
    <property type="term" value="F:amylo-alpha-1,6-glucosidase activity"/>
    <property type="evidence" value="ECO:0007669"/>
    <property type="project" value="InterPro"/>
</dbReference>
<organism evidence="3 4">
    <name type="scientific">Candidatus Syntrophonatronum acetioxidans</name>
    <dbReference type="NCBI Taxonomy" id="1795816"/>
    <lineage>
        <taxon>Bacteria</taxon>
        <taxon>Bacillati</taxon>
        <taxon>Bacillota</taxon>
        <taxon>Clostridia</taxon>
        <taxon>Eubacteriales</taxon>
        <taxon>Syntrophomonadaceae</taxon>
        <taxon>Candidatus Syntrophonatronum</taxon>
    </lineage>
</organism>
<dbReference type="Pfam" id="PF06202">
    <property type="entry name" value="GDE_C"/>
    <property type="match status" value="1"/>
</dbReference>